<accession>A0A1I1IGK1</accession>
<dbReference type="AlphaFoldDB" id="A0A1I1IGK1"/>
<evidence type="ECO:0000313" key="1">
    <source>
        <dbReference type="EMBL" id="SFC35417.1"/>
    </source>
</evidence>
<sequence length="456" mass="50705">MLQERRICKGKFKRRHEDRLHTAKGDKAVNIEASQYARGNISVYVGKTKINGEDSAFIQVRDNKTGKVGQFPHPSNGNVTWGTFDPDSPICTNYSTEDVNRAAKFAYNEVAEYIADLETMGLDYKGCFENGGFPNAHTQDGLKIDCNSSLTEGDKAINDWLKFYYDGMIVYVGTNGTDAYGYPEFFVQAKDPKTGKTGQYPHPTQGEATWGTFDENTSEAVKSRELDEDAKTAYNAVAEYIADYETEHGLNSLQEIFDNGEFPQANTKDGLKIGTKELTKGDAAVNSELLNNGRGTNVSVYVGMATINSEESFFVQVKDNTTGNIGQYPTPDHRNIEWGTLHAKKPNQSEKITLSLYADRGSSAKVNSIKLEAGSTIPESTIASWIEMGESMTTDWIPYNGYSVRTVFIAIQNDDGERIEKYIDNPVISDSNFYIITTREKRVESLTRDSATWGTN</sequence>
<proteinExistence type="predicted"/>
<evidence type="ECO:0000313" key="2">
    <source>
        <dbReference type="Proteomes" id="UP000182192"/>
    </source>
</evidence>
<name>A0A1I1IGK1_RUMAL</name>
<dbReference type="EMBL" id="FOKQ01000011">
    <property type="protein sequence ID" value="SFC35417.1"/>
    <property type="molecule type" value="Genomic_DNA"/>
</dbReference>
<reference evidence="1 2" key="1">
    <citation type="submission" date="2016-10" db="EMBL/GenBank/DDBJ databases">
        <authorList>
            <person name="de Groot N.N."/>
        </authorList>
    </citation>
    <scope>NUCLEOTIDE SEQUENCE [LARGE SCALE GENOMIC DNA]</scope>
    <source>
        <strain evidence="1 2">AR67</strain>
    </source>
</reference>
<gene>
    <name evidence="1" type="ORF">SAMN02910406_01583</name>
</gene>
<organism evidence="1 2">
    <name type="scientific">Ruminococcus albus</name>
    <dbReference type="NCBI Taxonomy" id="1264"/>
    <lineage>
        <taxon>Bacteria</taxon>
        <taxon>Bacillati</taxon>
        <taxon>Bacillota</taxon>
        <taxon>Clostridia</taxon>
        <taxon>Eubacteriales</taxon>
        <taxon>Oscillospiraceae</taxon>
        <taxon>Ruminococcus</taxon>
    </lineage>
</organism>
<dbReference type="OrthoDB" id="1817604at2"/>
<protein>
    <submittedName>
        <fullName evidence="1">Uncharacterized protein</fullName>
    </submittedName>
</protein>
<dbReference type="Proteomes" id="UP000182192">
    <property type="component" value="Unassembled WGS sequence"/>
</dbReference>
<dbReference type="RefSeq" id="WP_074961029.1">
    <property type="nucleotide sequence ID" value="NZ_FOKQ01000011.1"/>
</dbReference>